<evidence type="ECO:0000256" key="2">
    <source>
        <dbReference type="SAM" id="MobiDB-lite"/>
    </source>
</evidence>
<dbReference type="Proteomes" id="UP000475214">
    <property type="component" value="Unassembled WGS sequence"/>
</dbReference>
<dbReference type="InterPro" id="IPR016032">
    <property type="entry name" value="Sig_transdc_resp-reg_C-effctor"/>
</dbReference>
<dbReference type="InterPro" id="IPR011990">
    <property type="entry name" value="TPR-like_helical_dom_sf"/>
</dbReference>
<dbReference type="Gene3D" id="1.10.10.10">
    <property type="entry name" value="Winged helix-like DNA-binding domain superfamily/Winged helix DNA-binding domain"/>
    <property type="match status" value="1"/>
</dbReference>
<feature type="region of interest" description="Disordered" evidence="2">
    <location>
        <begin position="1"/>
        <end position="29"/>
    </location>
</feature>
<feature type="compositionally biased region" description="Low complexity" evidence="2">
    <location>
        <begin position="1"/>
        <end position="22"/>
    </location>
</feature>
<dbReference type="PANTHER" id="PTHR43214">
    <property type="entry name" value="TWO-COMPONENT RESPONSE REGULATOR"/>
    <property type="match status" value="1"/>
</dbReference>
<feature type="domain" description="HTH luxR-type" evidence="3">
    <location>
        <begin position="503"/>
        <end position="568"/>
    </location>
</feature>
<keyword evidence="5" id="KW-1185">Reference proteome</keyword>
<dbReference type="Pfam" id="PF00196">
    <property type="entry name" value="GerE"/>
    <property type="match status" value="1"/>
</dbReference>
<comment type="caution">
    <text evidence="4">The sequence shown here is derived from an EMBL/GenBank/DDBJ whole genome shotgun (WGS) entry which is preliminary data.</text>
</comment>
<gene>
    <name evidence="4" type="ORF">G1H10_23945</name>
</gene>
<dbReference type="SUPFAM" id="SSF46894">
    <property type="entry name" value="C-terminal effector domain of the bipartite response regulators"/>
    <property type="match status" value="1"/>
</dbReference>
<dbReference type="PANTHER" id="PTHR43214:SF42">
    <property type="entry name" value="TRANSCRIPTIONAL REGULATORY PROTEIN DESR"/>
    <property type="match status" value="1"/>
</dbReference>
<dbReference type="PROSITE" id="PS00622">
    <property type="entry name" value="HTH_LUXR_1"/>
    <property type="match status" value="1"/>
</dbReference>
<keyword evidence="1" id="KW-0238">DNA-binding</keyword>
<evidence type="ECO:0000256" key="1">
    <source>
        <dbReference type="ARBA" id="ARBA00023125"/>
    </source>
</evidence>
<proteinExistence type="predicted"/>
<dbReference type="InterPro" id="IPR036388">
    <property type="entry name" value="WH-like_DNA-bd_sf"/>
</dbReference>
<dbReference type="Gene3D" id="1.25.40.10">
    <property type="entry name" value="Tetratricopeptide repeat domain"/>
    <property type="match status" value="2"/>
</dbReference>
<accession>A0A6L9SEZ1</accession>
<dbReference type="SUPFAM" id="SSF48452">
    <property type="entry name" value="TPR-like"/>
    <property type="match status" value="2"/>
</dbReference>
<dbReference type="InterPro" id="IPR000792">
    <property type="entry name" value="Tscrpt_reg_LuxR_C"/>
</dbReference>
<organism evidence="4 5">
    <name type="scientific">Phytoactinopolyspora halotolerans</name>
    <dbReference type="NCBI Taxonomy" id="1981512"/>
    <lineage>
        <taxon>Bacteria</taxon>
        <taxon>Bacillati</taxon>
        <taxon>Actinomycetota</taxon>
        <taxon>Actinomycetes</taxon>
        <taxon>Jiangellales</taxon>
        <taxon>Jiangellaceae</taxon>
        <taxon>Phytoactinopolyspora</taxon>
    </lineage>
</organism>
<reference evidence="4 5" key="1">
    <citation type="submission" date="2020-02" db="EMBL/GenBank/DDBJ databases">
        <authorList>
            <person name="Li X.-J."/>
            <person name="Han X.-M."/>
        </authorList>
    </citation>
    <scope>NUCLEOTIDE SEQUENCE [LARGE SCALE GENOMIC DNA]</scope>
    <source>
        <strain evidence="4 5">CCTCC AB 2017055</strain>
    </source>
</reference>
<dbReference type="GO" id="GO:0006355">
    <property type="term" value="P:regulation of DNA-templated transcription"/>
    <property type="evidence" value="ECO:0007669"/>
    <property type="project" value="InterPro"/>
</dbReference>
<dbReference type="InterPro" id="IPR039420">
    <property type="entry name" value="WalR-like"/>
</dbReference>
<dbReference type="PROSITE" id="PS50043">
    <property type="entry name" value="HTH_LUXR_2"/>
    <property type="match status" value="1"/>
</dbReference>
<evidence type="ECO:0000313" key="4">
    <source>
        <dbReference type="EMBL" id="NEE03224.1"/>
    </source>
</evidence>
<dbReference type="AlphaFoldDB" id="A0A6L9SEZ1"/>
<dbReference type="GO" id="GO:0003677">
    <property type="term" value="F:DNA binding"/>
    <property type="evidence" value="ECO:0007669"/>
    <property type="project" value="UniProtKB-KW"/>
</dbReference>
<evidence type="ECO:0000313" key="5">
    <source>
        <dbReference type="Proteomes" id="UP000475214"/>
    </source>
</evidence>
<dbReference type="EMBL" id="JAAGOA010000020">
    <property type="protein sequence ID" value="NEE03224.1"/>
    <property type="molecule type" value="Genomic_DNA"/>
</dbReference>
<evidence type="ECO:0000259" key="3">
    <source>
        <dbReference type="PROSITE" id="PS50043"/>
    </source>
</evidence>
<dbReference type="CDD" id="cd06170">
    <property type="entry name" value="LuxR_C_like"/>
    <property type="match status" value="1"/>
</dbReference>
<protein>
    <recommendedName>
        <fullName evidence="3">HTH luxR-type domain-containing protein</fullName>
    </recommendedName>
</protein>
<sequence>MTTSESSTTASSASTASIASSAPAPPEGEDVVARGRAALAEGDWSAARRWFAAELERGESAEALEGLSWAAWWLSDASTLFDARERAYRAYRAQGRTQDAGRMATWLGTDSVDFRGEIAVAQGWLARARSLLSALAPSPDLGWLYVHEAEKALYAGQADRARQLGVQAGELGRRFGIVDLEMMGAATEGLALVYRGESAEGIERLGEVAAVAWADEFTELWSAGWCYCYLLYACEQARDYDRAAQWCRKIEEWSQRRHTGFLNRTCRAHYAGVLIWRGTWDEAESELAESAAVLADLRPPLAVEAQVRMGELRRRQGRFDEAAEIFEGVADHPLAMLGLGELYLDVGDAPSARDRAEEYLRQAEADAPTPRIAGLDLLARAAVRLGDLAAATESAGELAAHAERTPNDAVRGCVAYVRGVVAAATGERDRARIAFEDAIRHYHRAHAPFEEASARIALAEELGRAGRRGDGLRHARSAARLWDGIGAVHAAKNAAVVVDELSRVRRHSALTRRESEVLRLVAAGQTSRMIATELVLSEHTVNRHISNILTKLGTASRSAAVAEGLRRGLL</sequence>
<name>A0A6L9SEZ1_9ACTN</name>
<dbReference type="PRINTS" id="PR00038">
    <property type="entry name" value="HTHLUXR"/>
</dbReference>
<dbReference type="RefSeq" id="WP_163742683.1">
    <property type="nucleotide sequence ID" value="NZ_JAAGOA010000020.1"/>
</dbReference>
<dbReference type="SMART" id="SM00421">
    <property type="entry name" value="HTH_LUXR"/>
    <property type="match status" value="1"/>
</dbReference>